<reference evidence="9" key="1">
    <citation type="submission" date="2017-02" db="UniProtKB">
        <authorList>
            <consortium name="WormBaseParasite"/>
        </authorList>
    </citation>
    <scope>IDENTIFICATION</scope>
</reference>
<evidence type="ECO:0000259" key="5">
    <source>
        <dbReference type="PROSITE" id="PS50023"/>
    </source>
</evidence>
<evidence type="ECO:0000313" key="9">
    <source>
        <dbReference type="WBParaSite" id="DME_0000266301-mRNA-1"/>
    </source>
</evidence>
<dbReference type="GO" id="GO:0030036">
    <property type="term" value="P:actin cytoskeleton organization"/>
    <property type="evidence" value="ECO:0007669"/>
    <property type="project" value="TreeGrafter"/>
</dbReference>
<evidence type="ECO:0000256" key="4">
    <source>
        <dbReference type="PROSITE-ProRule" id="PRU00125"/>
    </source>
</evidence>
<dbReference type="GO" id="GO:0003779">
    <property type="term" value="F:actin binding"/>
    <property type="evidence" value="ECO:0007669"/>
    <property type="project" value="TreeGrafter"/>
</dbReference>
<dbReference type="InterPro" id="IPR001781">
    <property type="entry name" value="Znf_LIM"/>
</dbReference>
<evidence type="ECO:0000256" key="3">
    <source>
        <dbReference type="ARBA" id="ARBA00023038"/>
    </source>
</evidence>
<dbReference type="OrthoDB" id="5911912at2759"/>
<dbReference type="GO" id="GO:0030018">
    <property type="term" value="C:Z disc"/>
    <property type="evidence" value="ECO:0007669"/>
    <property type="project" value="TreeGrafter"/>
</dbReference>
<sequence>MDRVQNEMRGLGEGFSHSKMVNRGGLMCKSFNYTMHSECFQCSTCGASLKNQGHHFINDKFYCDIHGSQQKGRDIKNNIFENMPNRLVDSHGNKYQKQSEISVKVPSISPTPWKTQGLISPSNRGIPTAATHYGQTLKKESYMSTASIQENTKVNHSETSLNENHANRVNDVRKTNSAALYDKIPYCKQCNKDIRGAYIIANNETWCPEHFICSNKNCNRKLLEIGFIEEKGEKYCEQCFEKYIAPHCAKCNRSITGDCLNALQKQWHPECFVCTHCHKAFGNSAFFLEQGYPYCETDWNKLFTTKCTSCNYPIEAGDRWVEALGAAFHSNCFNCTSCHTNLEGESFYAKNGAPYCKLHA</sequence>
<dbReference type="SMART" id="SM00132">
    <property type="entry name" value="LIM"/>
    <property type="match status" value="4"/>
</dbReference>
<dbReference type="PANTHER" id="PTHR24214:SF38">
    <property type="entry name" value="PDZ AND LIM DOMAIN PROTEIN ZASP-RELATED"/>
    <property type="match status" value="1"/>
</dbReference>
<keyword evidence="3 4" id="KW-0440">LIM domain</keyword>
<evidence type="ECO:0000256" key="2">
    <source>
        <dbReference type="ARBA" id="ARBA00022833"/>
    </source>
</evidence>
<dbReference type="Proteomes" id="UP000274756">
    <property type="component" value="Unassembled WGS sequence"/>
</dbReference>
<evidence type="ECO:0000256" key="1">
    <source>
        <dbReference type="ARBA" id="ARBA00022723"/>
    </source>
</evidence>
<evidence type="ECO:0000313" key="7">
    <source>
        <dbReference type="Proteomes" id="UP000038040"/>
    </source>
</evidence>
<keyword evidence="2 4" id="KW-0862">Zinc</keyword>
<dbReference type="GO" id="GO:0051371">
    <property type="term" value="F:muscle alpha-actinin binding"/>
    <property type="evidence" value="ECO:0007669"/>
    <property type="project" value="TreeGrafter"/>
</dbReference>
<accession>A0A0N4U6U1</accession>
<dbReference type="PROSITE" id="PS00478">
    <property type="entry name" value="LIM_DOMAIN_1"/>
    <property type="match status" value="2"/>
</dbReference>
<proteinExistence type="predicted"/>
<reference evidence="6 8" key="2">
    <citation type="submission" date="2018-11" db="EMBL/GenBank/DDBJ databases">
        <authorList>
            <consortium name="Pathogen Informatics"/>
        </authorList>
    </citation>
    <scope>NUCLEOTIDE SEQUENCE [LARGE SCALE GENOMIC DNA]</scope>
</reference>
<dbReference type="InterPro" id="IPR050604">
    <property type="entry name" value="PDZ-LIM_domain"/>
</dbReference>
<dbReference type="GO" id="GO:0046872">
    <property type="term" value="F:metal ion binding"/>
    <property type="evidence" value="ECO:0007669"/>
    <property type="project" value="UniProtKB-KW"/>
</dbReference>
<dbReference type="WBParaSite" id="DME_0000266301-mRNA-1">
    <property type="protein sequence ID" value="DME_0000266301-mRNA-1"/>
    <property type="gene ID" value="DME_0000266301"/>
</dbReference>
<keyword evidence="8" id="KW-1185">Reference proteome</keyword>
<evidence type="ECO:0000313" key="6">
    <source>
        <dbReference type="EMBL" id="VDN57050.1"/>
    </source>
</evidence>
<dbReference type="FunFam" id="2.10.110.10:FF:000020">
    <property type="entry name" value="PDZ and LIM domain protein 5"/>
    <property type="match status" value="1"/>
</dbReference>
<dbReference type="FunFam" id="2.10.110.10:FF:000069">
    <property type="entry name" value="Uncharacterized protein, isoform Z"/>
    <property type="match status" value="1"/>
</dbReference>
<dbReference type="FunFam" id="2.10.110.10:FF:000060">
    <property type="entry name" value="Uncharacterized protein, isoform Z"/>
    <property type="match status" value="1"/>
</dbReference>
<keyword evidence="1 4" id="KW-0479">Metal-binding</keyword>
<dbReference type="PANTHER" id="PTHR24214">
    <property type="entry name" value="PDZ AND LIM DOMAIN PROTEIN ZASP"/>
    <property type="match status" value="1"/>
</dbReference>
<dbReference type="Gene3D" id="2.10.110.10">
    <property type="entry name" value="Cysteine Rich Protein"/>
    <property type="match status" value="4"/>
</dbReference>
<name>A0A0N4U6U1_DRAME</name>
<evidence type="ECO:0000313" key="8">
    <source>
        <dbReference type="Proteomes" id="UP000274756"/>
    </source>
</evidence>
<dbReference type="AlphaFoldDB" id="A0A0N4U6U1"/>
<dbReference type="SUPFAM" id="SSF57716">
    <property type="entry name" value="Glucocorticoid receptor-like (DNA-binding domain)"/>
    <property type="match status" value="5"/>
</dbReference>
<organism evidence="7 9">
    <name type="scientific">Dracunculus medinensis</name>
    <name type="common">Guinea worm</name>
    <dbReference type="NCBI Taxonomy" id="318479"/>
    <lineage>
        <taxon>Eukaryota</taxon>
        <taxon>Metazoa</taxon>
        <taxon>Ecdysozoa</taxon>
        <taxon>Nematoda</taxon>
        <taxon>Chromadorea</taxon>
        <taxon>Rhabditida</taxon>
        <taxon>Spirurina</taxon>
        <taxon>Dracunculoidea</taxon>
        <taxon>Dracunculidae</taxon>
        <taxon>Dracunculus</taxon>
    </lineage>
</organism>
<dbReference type="PROSITE" id="PS50023">
    <property type="entry name" value="LIM_DOMAIN_2"/>
    <property type="match status" value="2"/>
</dbReference>
<dbReference type="Pfam" id="PF00412">
    <property type="entry name" value="LIM"/>
    <property type="match status" value="4"/>
</dbReference>
<feature type="domain" description="LIM zinc-binding" evidence="5">
    <location>
        <begin position="306"/>
        <end position="360"/>
    </location>
</feature>
<dbReference type="EMBL" id="UYYG01001158">
    <property type="protein sequence ID" value="VDN57050.1"/>
    <property type="molecule type" value="Genomic_DNA"/>
</dbReference>
<dbReference type="GO" id="GO:0001725">
    <property type="term" value="C:stress fiber"/>
    <property type="evidence" value="ECO:0007669"/>
    <property type="project" value="TreeGrafter"/>
</dbReference>
<dbReference type="GO" id="GO:0031941">
    <property type="term" value="C:filamentous actin"/>
    <property type="evidence" value="ECO:0007669"/>
    <property type="project" value="TreeGrafter"/>
</dbReference>
<gene>
    <name evidence="6" type="ORF">DME_LOCUS7023</name>
</gene>
<feature type="domain" description="LIM zinc-binding" evidence="5">
    <location>
        <begin position="246"/>
        <end position="305"/>
    </location>
</feature>
<protein>
    <submittedName>
        <fullName evidence="9">Transforming growth factor beta-1-induced transcript 1 protein</fullName>
    </submittedName>
</protein>
<dbReference type="GO" id="GO:0005912">
    <property type="term" value="C:adherens junction"/>
    <property type="evidence" value="ECO:0007669"/>
    <property type="project" value="TreeGrafter"/>
</dbReference>
<dbReference type="GO" id="GO:0061061">
    <property type="term" value="P:muscle structure development"/>
    <property type="evidence" value="ECO:0007669"/>
    <property type="project" value="TreeGrafter"/>
</dbReference>
<dbReference type="STRING" id="318479.A0A0N4U6U1"/>
<dbReference type="Proteomes" id="UP000038040">
    <property type="component" value="Unplaced"/>
</dbReference>